<dbReference type="SUPFAM" id="SSF53474">
    <property type="entry name" value="alpha/beta-Hydrolases"/>
    <property type="match status" value="1"/>
</dbReference>
<evidence type="ECO:0000313" key="1">
    <source>
        <dbReference type="EMBL" id="PIP73249.1"/>
    </source>
</evidence>
<dbReference type="EMBL" id="PCTL01000026">
    <property type="protein sequence ID" value="PIP73249.1"/>
    <property type="molecule type" value="Genomic_DNA"/>
</dbReference>
<reference evidence="1 2" key="1">
    <citation type="submission" date="2017-09" db="EMBL/GenBank/DDBJ databases">
        <title>Depth-based differentiation of microbial function through sediment-hosted aquifers and enrichment of novel symbionts in the deep terrestrial subsurface.</title>
        <authorList>
            <person name="Probst A.J."/>
            <person name="Ladd B."/>
            <person name="Jarett J.K."/>
            <person name="Geller-Mcgrath D.E."/>
            <person name="Sieber C.M."/>
            <person name="Emerson J.B."/>
            <person name="Anantharaman K."/>
            <person name="Thomas B.C."/>
            <person name="Malmstrom R."/>
            <person name="Stieglmeier M."/>
            <person name="Klingl A."/>
            <person name="Woyke T."/>
            <person name="Ryan C.M."/>
            <person name="Banfield J.F."/>
        </authorList>
    </citation>
    <scope>NUCLEOTIDE SEQUENCE [LARGE SCALE GENOMIC DNA]</scope>
    <source>
        <strain evidence="1">CG22_combo_CG10-13_8_21_14_all_47_15</strain>
    </source>
</reference>
<comment type="caution">
    <text evidence="1">The sequence shown here is derived from an EMBL/GenBank/DDBJ whole genome shotgun (WGS) entry which is preliminary data.</text>
</comment>
<gene>
    <name evidence="1" type="ORF">COW88_02555</name>
</gene>
<protein>
    <recommendedName>
        <fullName evidence="3">Phospholipase/carboxylesterase/thioesterase domain-containing protein</fullName>
    </recommendedName>
</protein>
<accession>A0A2H0CU58</accession>
<evidence type="ECO:0000313" key="2">
    <source>
        <dbReference type="Proteomes" id="UP000230638"/>
    </source>
</evidence>
<dbReference type="Gene3D" id="3.40.50.1820">
    <property type="entry name" value="alpha/beta hydrolase"/>
    <property type="match status" value="1"/>
</dbReference>
<name>A0A2H0CU58_9BACT</name>
<dbReference type="AlphaFoldDB" id="A0A2H0CU58"/>
<dbReference type="Proteomes" id="UP000230638">
    <property type="component" value="Unassembled WGS sequence"/>
</dbReference>
<sequence length="237" mass="25953">MKKLSLTSSFYSLPIEVFWYGSLKPTNNTVVLLKGIYGLHNPNTPDSWDMSLISACKSSYNFICINTARLNEVFPSDTPEAFAGKTFQQECEDVKKGFDMCVQDKLVSKEHRIIIVGNSFGGTLLLALPTLFQKAESIIMIGSGCGKSLTTTKPLLSTMSSEESFLSSLQSYAGTFVFIRGTNDTVVPKDSQDKIIASAISARERVVCEIKGAAHNLSGGTIDRTELFSRLLAYCTK</sequence>
<dbReference type="InterPro" id="IPR029058">
    <property type="entry name" value="AB_hydrolase_fold"/>
</dbReference>
<proteinExistence type="predicted"/>
<organism evidence="1 2">
    <name type="scientific">Candidatus Lloydbacteria bacterium CG22_combo_CG10-13_8_21_14_all_47_15</name>
    <dbReference type="NCBI Taxonomy" id="1974635"/>
    <lineage>
        <taxon>Bacteria</taxon>
        <taxon>Candidatus Lloydiibacteriota</taxon>
    </lineage>
</organism>
<evidence type="ECO:0008006" key="3">
    <source>
        <dbReference type="Google" id="ProtNLM"/>
    </source>
</evidence>